<dbReference type="InterPro" id="IPR002725">
    <property type="entry name" value="YgjP-like_metallopeptidase"/>
</dbReference>
<dbReference type="InterPro" id="IPR053136">
    <property type="entry name" value="UTP_pyrophosphatase-like"/>
</dbReference>
<gene>
    <name evidence="2" type="ORF">GMES_2971</name>
</gene>
<reference evidence="2 3" key="1">
    <citation type="journal article" date="2017" name="Antonie Van Leeuwenhoek">
        <title>Rhizobium rhizosphaerae sp. nov., a novel species isolated from rice rhizosphere.</title>
        <authorList>
            <person name="Zhao J.J."/>
            <person name="Zhang J."/>
            <person name="Zhang R.J."/>
            <person name="Zhang C.W."/>
            <person name="Yin H.Q."/>
            <person name="Zhang X.X."/>
        </authorList>
    </citation>
    <scope>NUCLEOTIDE SEQUENCE [LARGE SCALE GENOMIC DNA]</scope>
    <source>
        <strain evidence="2 3">KMM 241</strain>
    </source>
</reference>
<dbReference type="EMBL" id="BAEP01000058">
    <property type="protein sequence ID" value="GAC25261.1"/>
    <property type="molecule type" value="Genomic_DNA"/>
</dbReference>
<comment type="caution">
    <text evidence="2">The sequence shown here is derived from an EMBL/GenBank/DDBJ whole genome shotgun (WGS) entry which is preliminary data.</text>
</comment>
<name>K6YMN5_9ALTE</name>
<dbReference type="Proteomes" id="UP000006263">
    <property type="component" value="Unassembled WGS sequence"/>
</dbReference>
<accession>K6YMN5</accession>
<dbReference type="PANTHER" id="PTHR30399:SF1">
    <property type="entry name" value="UTP PYROPHOSPHATASE"/>
    <property type="match status" value="1"/>
</dbReference>
<dbReference type="Pfam" id="PF01863">
    <property type="entry name" value="YgjP-like"/>
    <property type="match status" value="1"/>
</dbReference>
<dbReference type="Gene3D" id="3.30.2010.10">
    <property type="entry name" value="Metalloproteases ('zincins'), catalytic domain"/>
    <property type="match status" value="1"/>
</dbReference>
<dbReference type="AlphaFoldDB" id="K6YMN5"/>
<evidence type="ECO:0000259" key="1">
    <source>
        <dbReference type="Pfam" id="PF01863"/>
    </source>
</evidence>
<sequence length="181" mass="21249">MNLFGLSLKNRVINIHTMKYLAAYPGHLQDKIEQLLEQDKLKDYLLKSYPHVHDVSNDNALRQYVMDLKNRFMRKSAPLSKIAFDPKIHVVNHALGLHTYVSRVQGAKLKSKNELRVSTLFKRVPEPFLNMIVVHELAHLKEKDHSKAFYQLCLHMLPDYHQLEFDLRVYLTQIEARGDIF</sequence>
<organism evidence="2 3">
    <name type="scientific">Paraglaciecola mesophila KMM 241</name>
    <dbReference type="NCBI Taxonomy" id="1128912"/>
    <lineage>
        <taxon>Bacteria</taxon>
        <taxon>Pseudomonadati</taxon>
        <taxon>Pseudomonadota</taxon>
        <taxon>Gammaproteobacteria</taxon>
        <taxon>Alteromonadales</taxon>
        <taxon>Alteromonadaceae</taxon>
        <taxon>Paraglaciecola</taxon>
    </lineage>
</organism>
<protein>
    <recommendedName>
        <fullName evidence="1">YgjP-like metallopeptidase domain-containing protein</fullName>
    </recommendedName>
</protein>
<evidence type="ECO:0000313" key="2">
    <source>
        <dbReference type="EMBL" id="GAC25261.1"/>
    </source>
</evidence>
<feature type="domain" description="YgjP-like metallopeptidase" evidence="1">
    <location>
        <begin position="110"/>
        <end position="167"/>
    </location>
</feature>
<proteinExistence type="predicted"/>
<dbReference type="eggNOG" id="COG1451">
    <property type="taxonomic scope" value="Bacteria"/>
</dbReference>
<evidence type="ECO:0000313" key="3">
    <source>
        <dbReference type="Proteomes" id="UP000006263"/>
    </source>
</evidence>
<dbReference type="PANTHER" id="PTHR30399">
    <property type="entry name" value="UNCHARACTERIZED PROTEIN YGJP"/>
    <property type="match status" value="1"/>
</dbReference>
<dbReference type="CDD" id="cd07344">
    <property type="entry name" value="M48_yhfN_like"/>
    <property type="match status" value="1"/>
</dbReference>